<feature type="domain" description="Myb-like" evidence="6">
    <location>
        <begin position="136"/>
        <end position="180"/>
    </location>
</feature>
<dbReference type="Pfam" id="PF13921">
    <property type="entry name" value="Myb_DNA-bind_6"/>
    <property type="match status" value="1"/>
</dbReference>
<keyword evidence="9" id="KW-1185">Reference proteome</keyword>
<accession>A0ABR2KNU0</accession>
<dbReference type="Gene3D" id="1.10.10.60">
    <property type="entry name" value="Homeodomain-like"/>
    <property type="match status" value="2"/>
</dbReference>
<dbReference type="InterPro" id="IPR051575">
    <property type="entry name" value="Myb-like_DNA-bd"/>
</dbReference>
<evidence type="ECO:0000313" key="8">
    <source>
        <dbReference type="EMBL" id="KAK8892729.1"/>
    </source>
</evidence>
<name>A0ABR2KNU0_9EUKA</name>
<evidence type="ECO:0000313" key="9">
    <source>
        <dbReference type="Proteomes" id="UP001470230"/>
    </source>
</evidence>
<keyword evidence="4" id="KW-0539">Nucleus</keyword>
<dbReference type="PROSITE" id="PS51294">
    <property type="entry name" value="HTH_MYB"/>
    <property type="match status" value="2"/>
</dbReference>
<keyword evidence="3" id="KW-0804">Transcription</keyword>
<reference evidence="8 9" key="1">
    <citation type="submission" date="2024-04" db="EMBL/GenBank/DDBJ databases">
        <title>Tritrichomonas musculus Genome.</title>
        <authorList>
            <person name="Alves-Ferreira E."/>
            <person name="Grigg M."/>
            <person name="Lorenzi H."/>
            <person name="Galac M."/>
        </authorList>
    </citation>
    <scope>NUCLEOTIDE SEQUENCE [LARGE SCALE GENOMIC DNA]</scope>
    <source>
        <strain evidence="8 9">EAF2021</strain>
    </source>
</reference>
<dbReference type="InterPro" id="IPR017930">
    <property type="entry name" value="Myb_dom"/>
</dbReference>
<organism evidence="8 9">
    <name type="scientific">Tritrichomonas musculus</name>
    <dbReference type="NCBI Taxonomy" id="1915356"/>
    <lineage>
        <taxon>Eukaryota</taxon>
        <taxon>Metamonada</taxon>
        <taxon>Parabasalia</taxon>
        <taxon>Tritrichomonadida</taxon>
        <taxon>Tritrichomonadidae</taxon>
        <taxon>Tritrichomonas</taxon>
    </lineage>
</organism>
<dbReference type="InterPro" id="IPR001005">
    <property type="entry name" value="SANT/Myb"/>
</dbReference>
<keyword evidence="1" id="KW-0805">Transcription regulation</keyword>
<keyword evidence="2" id="KW-0238">DNA-binding</keyword>
<dbReference type="Proteomes" id="UP001470230">
    <property type="component" value="Unassembled WGS sequence"/>
</dbReference>
<evidence type="ECO:0008006" key="10">
    <source>
        <dbReference type="Google" id="ProtNLM"/>
    </source>
</evidence>
<dbReference type="EMBL" id="JAPFFF010000004">
    <property type="protein sequence ID" value="KAK8892729.1"/>
    <property type="molecule type" value="Genomic_DNA"/>
</dbReference>
<protein>
    <recommendedName>
        <fullName evidence="10">Myb-like DNA-binding domain containing protein</fullName>
    </recommendedName>
</protein>
<feature type="domain" description="HTH myb-type" evidence="7">
    <location>
        <begin position="136"/>
        <end position="184"/>
    </location>
</feature>
<feature type="region of interest" description="Disordered" evidence="5">
    <location>
        <begin position="59"/>
        <end position="82"/>
    </location>
</feature>
<evidence type="ECO:0000259" key="7">
    <source>
        <dbReference type="PROSITE" id="PS51294"/>
    </source>
</evidence>
<proteinExistence type="predicted"/>
<evidence type="ECO:0000256" key="2">
    <source>
        <dbReference type="ARBA" id="ARBA00023125"/>
    </source>
</evidence>
<feature type="domain" description="Myb-like" evidence="6">
    <location>
        <begin position="78"/>
        <end position="129"/>
    </location>
</feature>
<gene>
    <name evidence="8" type="ORF">M9Y10_029970</name>
</gene>
<evidence type="ECO:0000256" key="1">
    <source>
        <dbReference type="ARBA" id="ARBA00023015"/>
    </source>
</evidence>
<evidence type="ECO:0000256" key="4">
    <source>
        <dbReference type="ARBA" id="ARBA00023242"/>
    </source>
</evidence>
<feature type="domain" description="HTH myb-type" evidence="7">
    <location>
        <begin position="78"/>
        <end position="133"/>
    </location>
</feature>
<comment type="caution">
    <text evidence="8">The sequence shown here is derived from an EMBL/GenBank/DDBJ whole genome shotgun (WGS) entry which is preliminary data.</text>
</comment>
<dbReference type="Pfam" id="PF00249">
    <property type="entry name" value="Myb_DNA-binding"/>
    <property type="match status" value="1"/>
</dbReference>
<dbReference type="SUPFAM" id="SSF46689">
    <property type="entry name" value="Homeodomain-like"/>
    <property type="match status" value="1"/>
</dbReference>
<evidence type="ECO:0000256" key="3">
    <source>
        <dbReference type="ARBA" id="ARBA00023163"/>
    </source>
</evidence>
<dbReference type="SMART" id="SM00717">
    <property type="entry name" value="SANT"/>
    <property type="match status" value="2"/>
</dbReference>
<evidence type="ECO:0000256" key="5">
    <source>
        <dbReference type="SAM" id="MobiDB-lite"/>
    </source>
</evidence>
<dbReference type="PANTHER" id="PTHR46621">
    <property type="entry name" value="SNRNA-ACTIVATING PROTEIN COMPLEX SUBUNIT 4"/>
    <property type="match status" value="1"/>
</dbReference>
<dbReference type="CDD" id="cd00167">
    <property type="entry name" value="SANT"/>
    <property type="match status" value="2"/>
</dbReference>
<sequence length="236" mass="28305">MQSRNGNSFYHINSIPYYIPSKFFPVNRFFYPFYQIPRVNYQTEMNLQQSETVVFNDTKNTKMDMNKTDSDESNNKKDDKTIRKKFSKEEEEHLKKLVEQMGCQNWKNIAKHMPGRTGRQCRDRYQNYLVPGFFIGHWSKDDDVLLLKLYKDYGSKWSQMTKSFNSRNSNSLKNRWNYISKHLKDFETNSEAKSLSGQIKHLNDETQFNQNDDFLESNITYNFSFIDFEQNNTKED</sequence>
<dbReference type="PANTHER" id="PTHR46621:SF1">
    <property type="entry name" value="SNRNA-ACTIVATING PROTEIN COMPLEX SUBUNIT 4"/>
    <property type="match status" value="1"/>
</dbReference>
<dbReference type="PROSITE" id="PS50090">
    <property type="entry name" value="MYB_LIKE"/>
    <property type="match status" value="2"/>
</dbReference>
<dbReference type="InterPro" id="IPR009057">
    <property type="entry name" value="Homeodomain-like_sf"/>
</dbReference>
<evidence type="ECO:0000259" key="6">
    <source>
        <dbReference type="PROSITE" id="PS50090"/>
    </source>
</evidence>